<proteinExistence type="predicted"/>
<accession>A0A6C0HJZ7</accession>
<protein>
    <submittedName>
        <fullName evidence="2">Uncharacterized protein</fullName>
    </submittedName>
</protein>
<feature type="transmembrane region" description="Helical" evidence="1">
    <location>
        <begin position="41"/>
        <end position="61"/>
    </location>
</feature>
<evidence type="ECO:0000256" key="1">
    <source>
        <dbReference type="SAM" id="Phobius"/>
    </source>
</evidence>
<evidence type="ECO:0000313" key="2">
    <source>
        <dbReference type="EMBL" id="QHT80991.1"/>
    </source>
</evidence>
<name>A0A6C0HJZ7_9ZZZZ</name>
<keyword evidence="1" id="KW-0472">Membrane</keyword>
<keyword evidence="1" id="KW-0812">Transmembrane</keyword>
<dbReference type="AlphaFoldDB" id="A0A6C0HJZ7"/>
<keyword evidence="1" id="KW-1133">Transmembrane helix</keyword>
<sequence>MFTDGWNSLWHFAFGYLAVQYPIFVSIFIVYQFLNIYEVNVFVDILEFLTGHLFACGMFVLTI</sequence>
<reference evidence="2" key="1">
    <citation type="journal article" date="2020" name="Nature">
        <title>Giant virus diversity and host interactions through global metagenomics.</title>
        <authorList>
            <person name="Schulz F."/>
            <person name="Roux S."/>
            <person name="Paez-Espino D."/>
            <person name="Jungbluth S."/>
            <person name="Walsh D.A."/>
            <person name="Denef V.J."/>
            <person name="McMahon K.D."/>
            <person name="Konstantinidis K.T."/>
            <person name="Eloe-Fadrosh E.A."/>
            <person name="Kyrpides N.C."/>
            <person name="Woyke T."/>
        </authorList>
    </citation>
    <scope>NUCLEOTIDE SEQUENCE</scope>
    <source>
        <strain evidence="2">GVMAG-M-3300023184-135</strain>
    </source>
</reference>
<feature type="transmembrane region" description="Helical" evidence="1">
    <location>
        <begin position="12"/>
        <end position="34"/>
    </location>
</feature>
<organism evidence="2">
    <name type="scientific">viral metagenome</name>
    <dbReference type="NCBI Taxonomy" id="1070528"/>
    <lineage>
        <taxon>unclassified sequences</taxon>
        <taxon>metagenomes</taxon>
        <taxon>organismal metagenomes</taxon>
    </lineage>
</organism>
<dbReference type="EMBL" id="MN739976">
    <property type="protein sequence ID" value="QHT80991.1"/>
    <property type="molecule type" value="Genomic_DNA"/>
</dbReference>